<evidence type="ECO:0000313" key="1">
    <source>
        <dbReference type="EMBL" id="GAA3692585.1"/>
    </source>
</evidence>
<dbReference type="RefSeq" id="WP_345152397.1">
    <property type="nucleotide sequence ID" value="NZ_BAABEO010000021.1"/>
</dbReference>
<dbReference type="Proteomes" id="UP001500752">
    <property type="component" value="Unassembled WGS sequence"/>
</dbReference>
<accession>A0ABP7CQ23</accession>
<evidence type="ECO:0000313" key="2">
    <source>
        <dbReference type="Proteomes" id="UP001500752"/>
    </source>
</evidence>
<protein>
    <submittedName>
        <fullName evidence="1">Uncharacterized protein</fullName>
    </submittedName>
</protein>
<proteinExistence type="predicted"/>
<dbReference type="EMBL" id="BAABEO010000021">
    <property type="protein sequence ID" value="GAA3692585.1"/>
    <property type="molecule type" value="Genomic_DNA"/>
</dbReference>
<sequence length="129" mass="14513">MAKKTAGVPRPSKSTDYVLQFITREAEKGWQDAKATAANLLAEAWDYLTVHPDREQPGLCYILRGGLATLTYQGEDHARYQYKFSHGGRIWYAVVPPTGKGKAREPGRVLIERVETGHPNETEPGRNFR</sequence>
<comment type="caution">
    <text evidence="1">The sequence shown here is derived from an EMBL/GenBank/DDBJ whole genome shotgun (WGS) entry which is preliminary data.</text>
</comment>
<organism evidence="1 2">
    <name type="scientific">Arthrobacter ginkgonis</name>
    <dbReference type="NCBI Taxonomy" id="1630594"/>
    <lineage>
        <taxon>Bacteria</taxon>
        <taxon>Bacillati</taxon>
        <taxon>Actinomycetota</taxon>
        <taxon>Actinomycetes</taxon>
        <taxon>Micrococcales</taxon>
        <taxon>Micrococcaceae</taxon>
        <taxon>Arthrobacter</taxon>
    </lineage>
</organism>
<gene>
    <name evidence="1" type="ORF">GCM10023081_32550</name>
</gene>
<reference evidence="2" key="1">
    <citation type="journal article" date="2019" name="Int. J. Syst. Evol. Microbiol.">
        <title>The Global Catalogue of Microorganisms (GCM) 10K type strain sequencing project: providing services to taxonomists for standard genome sequencing and annotation.</title>
        <authorList>
            <consortium name="The Broad Institute Genomics Platform"/>
            <consortium name="The Broad Institute Genome Sequencing Center for Infectious Disease"/>
            <person name="Wu L."/>
            <person name="Ma J."/>
        </authorList>
    </citation>
    <scope>NUCLEOTIDE SEQUENCE [LARGE SCALE GENOMIC DNA]</scope>
    <source>
        <strain evidence="2">JCM 30742</strain>
    </source>
</reference>
<keyword evidence="2" id="KW-1185">Reference proteome</keyword>
<name>A0ABP7CQ23_9MICC</name>